<dbReference type="Proteomes" id="UP000195105">
    <property type="component" value="Unassembled WGS sequence"/>
</dbReference>
<accession>A0A243SBE8</accession>
<name>A0A243SBE8_9ACTN</name>
<evidence type="ECO:0000256" key="1">
    <source>
        <dbReference type="SAM" id="MobiDB-lite"/>
    </source>
</evidence>
<dbReference type="EMBL" id="NGFN01000015">
    <property type="protein sequence ID" value="OUD04360.1"/>
    <property type="molecule type" value="Genomic_DNA"/>
</dbReference>
<gene>
    <name evidence="2" type="ORF">CA983_04700</name>
</gene>
<evidence type="ECO:0000313" key="2">
    <source>
        <dbReference type="EMBL" id="OUD04360.1"/>
    </source>
</evidence>
<dbReference type="AlphaFoldDB" id="A0A243SBE8"/>
<proteinExistence type="predicted"/>
<comment type="caution">
    <text evidence="2">The sequence shown here is derived from an EMBL/GenBank/DDBJ whole genome shotgun (WGS) entry which is preliminary data.</text>
</comment>
<evidence type="ECO:0000313" key="3">
    <source>
        <dbReference type="Proteomes" id="UP000195105"/>
    </source>
</evidence>
<feature type="region of interest" description="Disordered" evidence="1">
    <location>
        <begin position="19"/>
        <end position="41"/>
    </location>
</feature>
<sequence length="97" mass="10868">MVFLSQAFEWVRAVLFGPRTPGRHRRTSTPRAVLPMPSHQPSPEVWGARLMAARSHHRERQVPPLWEDTGVLVRPYVARLGEGVYAGAQAGSWGDAR</sequence>
<organism evidence="2 3">
    <name type="scientific">Streptomyces swartbergensis</name>
    <dbReference type="NCBI Taxonomy" id="487165"/>
    <lineage>
        <taxon>Bacteria</taxon>
        <taxon>Bacillati</taxon>
        <taxon>Actinomycetota</taxon>
        <taxon>Actinomycetes</taxon>
        <taxon>Kitasatosporales</taxon>
        <taxon>Streptomycetaceae</taxon>
        <taxon>Streptomyces</taxon>
    </lineage>
</organism>
<keyword evidence="3" id="KW-1185">Reference proteome</keyword>
<protein>
    <submittedName>
        <fullName evidence="2">Uncharacterized protein</fullName>
    </submittedName>
</protein>
<reference evidence="2 3" key="1">
    <citation type="submission" date="2017-05" db="EMBL/GenBank/DDBJ databases">
        <title>Biotechnological potential of actinobacteria isolated from South African environments.</title>
        <authorList>
            <person name="Le Roes-Hill M."/>
            <person name="Prins A."/>
            <person name="Durrell K.A."/>
        </authorList>
    </citation>
    <scope>NUCLEOTIDE SEQUENCE [LARGE SCALE GENOMIC DNA]</scope>
    <source>
        <strain evidence="2 3">HMC13</strain>
    </source>
</reference>